<organism evidence="1 2">
    <name type="scientific">Hoeflea phototrophica (strain DSM 17068 / NCIMB 14078 / DFL-43)</name>
    <dbReference type="NCBI Taxonomy" id="411684"/>
    <lineage>
        <taxon>Bacteria</taxon>
        <taxon>Pseudomonadati</taxon>
        <taxon>Pseudomonadota</taxon>
        <taxon>Alphaproteobacteria</taxon>
        <taxon>Hyphomicrobiales</taxon>
        <taxon>Rhizobiaceae</taxon>
        <taxon>Hoeflea</taxon>
    </lineage>
</organism>
<dbReference type="eggNOG" id="COG5587">
    <property type="taxonomic scope" value="Bacteria"/>
</dbReference>
<dbReference type="AlphaFoldDB" id="A9CYT6"/>
<evidence type="ECO:0000313" key="1">
    <source>
        <dbReference type="EMBL" id="EDQ34635.1"/>
    </source>
</evidence>
<comment type="caution">
    <text evidence="1">The sequence shown here is derived from an EMBL/GenBank/DDBJ whole genome shotgun (WGS) entry which is preliminary data.</text>
</comment>
<reference evidence="1 2" key="1">
    <citation type="submission" date="2007-10" db="EMBL/GenBank/DDBJ databases">
        <authorList>
            <person name="Wagner-Dobler I."/>
            <person name="Ferriera S."/>
            <person name="Johnson J."/>
            <person name="Kravitz S."/>
            <person name="Beeson K."/>
            <person name="Sutton G."/>
            <person name="Rogers Y.-H."/>
            <person name="Friedman R."/>
            <person name="Frazier M."/>
            <person name="Venter J.C."/>
        </authorList>
    </citation>
    <scope>NUCLEOTIDE SEQUENCE [LARGE SCALE GENOMIC DNA]</scope>
    <source>
        <strain evidence="1 2">DFL-43</strain>
    </source>
</reference>
<dbReference type="STRING" id="411684.HPDFL43_00520"/>
<sequence length="232" mass="26111">MSDFPRTTCQFLADLRDTNTRTWFDANRDRYEREWFGPAQRFVEAMASPMSGLSPHHKAVPKVNGSIRRLHRDIRFSKDKTPFDPRLHMVFWTGGHPSRSPAIHIVLHPDHTGFGAGQFAFGKQELERYRQCVSQNAGKADELLSILSQLEACGCALTDETLKKVPPGTDVAPHHEALVKRKGLVAKTHGSRHPPDRLCDRPFMQQFLESAASLNNWLCRAAGGDESKVRGN</sequence>
<protein>
    <submittedName>
        <fullName evidence="1">TIGR02453 family protein</fullName>
    </submittedName>
</protein>
<dbReference type="OrthoDB" id="9794241at2"/>
<dbReference type="NCBIfam" id="TIGR02453">
    <property type="entry name" value="TIGR02453 family protein"/>
    <property type="match status" value="1"/>
</dbReference>
<dbReference type="Pfam" id="PF09365">
    <property type="entry name" value="DUF2461"/>
    <property type="match status" value="1"/>
</dbReference>
<dbReference type="PANTHER" id="PTHR36452:SF1">
    <property type="entry name" value="DUF2461 DOMAIN-CONTAINING PROTEIN"/>
    <property type="match status" value="1"/>
</dbReference>
<dbReference type="InterPro" id="IPR012808">
    <property type="entry name" value="CHP02453"/>
</dbReference>
<dbReference type="PANTHER" id="PTHR36452">
    <property type="entry name" value="CHROMOSOME 12, WHOLE GENOME SHOTGUN SEQUENCE"/>
    <property type="match status" value="1"/>
</dbReference>
<dbReference type="InterPro" id="IPR015996">
    <property type="entry name" value="UCP028451"/>
</dbReference>
<reference evidence="1 2" key="2">
    <citation type="submission" date="2012-06" db="EMBL/GenBank/DDBJ databases">
        <authorList>
            <person name="Fiebig A."/>
        </authorList>
    </citation>
    <scope>NUCLEOTIDE SEQUENCE [LARGE SCALE GENOMIC DNA]</scope>
    <source>
        <strain evidence="1 2">DFL-43</strain>
    </source>
</reference>
<dbReference type="Proteomes" id="UP000004291">
    <property type="component" value="Chromosome"/>
</dbReference>
<proteinExistence type="predicted"/>
<dbReference type="PIRSF" id="PIRSF028451">
    <property type="entry name" value="UCP028451"/>
    <property type="match status" value="1"/>
</dbReference>
<gene>
    <name evidence="1" type="ORF">HPDFL43_00520</name>
</gene>
<dbReference type="RefSeq" id="WP_007195896.1">
    <property type="nucleotide sequence ID" value="NZ_CM002917.1"/>
</dbReference>
<keyword evidence="2" id="KW-1185">Reference proteome</keyword>
<name>A9CYT6_HOEPD</name>
<dbReference type="EMBL" id="ABIA03000002">
    <property type="protein sequence ID" value="EDQ34635.1"/>
    <property type="molecule type" value="Genomic_DNA"/>
</dbReference>
<accession>A9CYT6</accession>
<evidence type="ECO:0000313" key="2">
    <source>
        <dbReference type="Proteomes" id="UP000004291"/>
    </source>
</evidence>
<dbReference type="HOGENOM" id="CLU_036742_2_2_5"/>